<accession>A0A1H0E6K7</accession>
<dbReference type="PANTHER" id="PTHR11956">
    <property type="entry name" value="ARGINYL-TRNA SYNTHETASE"/>
    <property type="match status" value="1"/>
</dbReference>
<dbReference type="EC" id="6.1.1.19" evidence="1"/>
<dbReference type="Pfam" id="PF05746">
    <property type="entry name" value="DALR_1"/>
    <property type="match status" value="1"/>
</dbReference>
<dbReference type="SUPFAM" id="SSF47323">
    <property type="entry name" value="Anticodon-binding domain of a subclass of class I aminoacyl-tRNA synthetases"/>
    <property type="match status" value="1"/>
</dbReference>
<evidence type="ECO:0000256" key="2">
    <source>
        <dbReference type="ARBA" id="ARBA00022598"/>
    </source>
</evidence>
<sequence length="380" mass="39998">MAKPVRDHTPSLPYACPVTPADLSRTVLGAVRRAVEEGALRGPVPERVKVERSRPGGSGDYATNAALRLAREAGMPAREVAEVLSGALARHPGIAGVEISGPGFLNITLAADTRHALVREVLSRGIRYGRGSGMADQIHHYHHRPDVRAAVTADAVRRLLRAQGALVRISCDRAEPAWAPLGATPDALGTPPVALPELRPVPVDVSADELLRRFGPDATRWALLRPAGHDRARPDDGLLVQNEGNPLFRVRYAHARSRALLRNAADLGFTTGPAADEEGAAYEEGADARPADAAASALLTALGDHPTALESAARLRAPDRVARHLEATADALLGFQHTVLPTGDEKPSATHRSRLALAEAAGTVLAGGLALLGISAPEHL</sequence>
<evidence type="ECO:0000313" key="9">
    <source>
        <dbReference type="Proteomes" id="UP000199063"/>
    </source>
</evidence>
<evidence type="ECO:0000259" key="6">
    <source>
        <dbReference type="SMART" id="SM00836"/>
    </source>
</evidence>
<keyword evidence="2" id="KW-0436">Ligase</keyword>
<dbReference type="InterPro" id="IPR008909">
    <property type="entry name" value="DALR_anticod-bd"/>
</dbReference>
<dbReference type="EMBL" id="FNHI01000040">
    <property type="protein sequence ID" value="SDN77985.1"/>
    <property type="molecule type" value="Genomic_DNA"/>
</dbReference>
<keyword evidence="8" id="KW-0030">Aminoacyl-tRNA synthetase</keyword>
<dbReference type="InterPro" id="IPR001278">
    <property type="entry name" value="Arg-tRNA-ligase"/>
</dbReference>
<gene>
    <name evidence="8" type="ORF">SAMN05444921_14018</name>
</gene>
<dbReference type="GO" id="GO:0005737">
    <property type="term" value="C:cytoplasm"/>
    <property type="evidence" value="ECO:0007669"/>
    <property type="project" value="InterPro"/>
</dbReference>
<dbReference type="Proteomes" id="UP000199063">
    <property type="component" value="Unassembled WGS sequence"/>
</dbReference>
<keyword evidence="9" id="KW-1185">Reference proteome</keyword>
<dbReference type="Gene3D" id="1.10.730.10">
    <property type="entry name" value="Isoleucyl-tRNA Synthetase, Domain 1"/>
    <property type="match status" value="1"/>
</dbReference>
<evidence type="ECO:0000259" key="7">
    <source>
        <dbReference type="SMART" id="SM01016"/>
    </source>
</evidence>
<keyword evidence="3" id="KW-0547">Nucleotide-binding</keyword>
<evidence type="ECO:0000256" key="1">
    <source>
        <dbReference type="ARBA" id="ARBA00012837"/>
    </source>
</evidence>
<dbReference type="InterPro" id="IPR005148">
    <property type="entry name" value="Arg-tRNA-synth_N"/>
</dbReference>
<dbReference type="Gene3D" id="3.30.1360.70">
    <property type="entry name" value="Arginyl tRNA synthetase N-terminal domain"/>
    <property type="match status" value="1"/>
</dbReference>
<dbReference type="NCBIfam" id="NF045898">
    <property type="entry name" value="ArgS_rel_codon"/>
    <property type="match status" value="1"/>
</dbReference>
<name>A0A1H0E6K7_9ACTN</name>
<evidence type="ECO:0000256" key="3">
    <source>
        <dbReference type="ARBA" id="ARBA00022741"/>
    </source>
</evidence>
<dbReference type="InterPro" id="IPR036695">
    <property type="entry name" value="Arg-tRNA-synth_N_sf"/>
</dbReference>
<evidence type="ECO:0000313" key="8">
    <source>
        <dbReference type="EMBL" id="SDN77985.1"/>
    </source>
</evidence>
<dbReference type="PANTHER" id="PTHR11956:SF5">
    <property type="entry name" value="ARGININE--TRNA LIGASE, CYTOPLASMIC"/>
    <property type="match status" value="1"/>
</dbReference>
<proteinExistence type="predicted"/>
<dbReference type="GO" id="GO:0004814">
    <property type="term" value="F:arginine-tRNA ligase activity"/>
    <property type="evidence" value="ECO:0007669"/>
    <property type="project" value="UniProtKB-EC"/>
</dbReference>
<dbReference type="STRING" id="1196353.SAMN05444921_14018"/>
<reference evidence="9" key="1">
    <citation type="submission" date="2016-10" db="EMBL/GenBank/DDBJ databases">
        <authorList>
            <person name="Varghese N."/>
            <person name="Submissions S."/>
        </authorList>
    </citation>
    <scope>NUCLEOTIDE SEQUENCE [LARGE SCALE GENOMIC DNA]</scope>
    <source>
        <strain evidence="9">CGMCC 4.7042</strain>
    </source>
</reference>
<keyword evidence="4" id="KW-0067">ATP-binding</keyword>
<evidence type="ECO:0000256" key="5">
    <source>
        <dbReference type="ARBA" id="ARBA00049339"/>
    </source>
</evidence>
<dbReference type="GO" id="GO:0006420">
    <property type="term" value="P:arginyl-tRNA aminoacylation"/>
    <property type="evidence" value="ECO:0007669"/>
    <property type="project" value="InterPro"/>
</dbReference>
<dbReference type="Pfam" id="PF03485">
    <property type="entry name" value="Arg_tRNA_synt_N"/>
    <property type="match status" value="1"/>
</dbReference>
<feature type="domain" description="Arginyl tRNA synthetase N-terminal" evidence="7">
    <location>
        <begin position="21"/>
        <end position="109"/>
    </location>
</feature>
<dbReference type="GO" id="GO:0005524">
    <property type="term" value="F:ATP binding"/>
    <property type="evidence" value="ECO:0007669"/>
    <property type="project" value="UniProtKB-KW"/>
</dbReference>
<protein>
    <recommendedName>
        <fullName evidence="1">arginine--tRNA ligase</fullName>
        <ecNumber evidence="1">6.1.1.19</ecNumber>
    </recommendedName>
</protein>
<dbReference type="SMART" id="SM00836">
    <property type="entry name" value="DALR_1"/>
    <property type="match status" value="1"/>
</dbReference>
<dbReference type="SUPFAM" id="SSF55190">
    <property type="entry name" value="Arginyl-tRNA synthetase (ArgRS), N-terminal 'additional' domain"/>
    <property type="match status" value="1"/>
</dbReference>
<dbReference type="SMART" id="SM01016">
    <property type="entry name" value="Arg_tRNA_synt_N"/>
    <property type="match status" value="1"/>
</dbReference>
<dbReference type="AlphaFoldDB" id="A0A1H0E6K7"/>
<evidence type="ECO:0000256" key="4">
    <source>
        <dbReference type="ARBA" id="ARBA00022840"/>
    </source>
</evidence>
<comment type="catalytic activity">
    <reaction evidence="5">
        <text>tRNA(Arg) + L-arginine + ATP = L-arginyl-tRNA(Arg) + AMP + diphosphate</text>
        <dbReference type="Rhea" id="RHEA:20301"/>
        <dbReference type="Rhea" id="RHEA-COMP:9658"/>
        <dbReference type="Rhea" id="RHEA-COMP:9673"/>
        <dbReference type="ChEBI" id="CHEBI:30616"/>
        <dbReference type="ChEBI" id="CHEBI:32682"/>
        <dbReference type="ChEBI" id="CHEBI:33019"/>
        <dbReference type="ChEBI" id="CHEBI:78442"/>
        <dbReference type="ChEBI" id="CHEBI:78513"/>
        <dbReference type="ChEBI" id="CHEBI:456215"/>
        <dbReference type="EC" id="6.1.1.19"/>
    </reaction>
</comment>
<organism evidence="8 9">
    <name type="scientific">Streptomyces wuyuanensis</name>
    <dbReference type="NCBI Taxonomy" id="1196353"/>
    <lineage>
        <taxon>Bacteria</taxon>
        <taxon>Bacillati</taxon>
        <taxon>Actinomycetota</taxon>
        <taxon>Actinomycetes</taxon>
        <taxon>Kitasatosporales</taxon>
        <taxon>Streptomycetaceae</taxon>
        <taxon>Streptomyces</taxon>
    </lineage>
</organism>
<dbReference type="InterPro" id="IPR009080">
    <property type="entry name" value="tRNAsynth_Ia_anticodon-bd"/>
</dbReference>
<feature type="domain" description="DALR anticodon binding" evidence="6">
    <location>
        <begin position="250"/>
        <end position="380"/>
    </location>
</feature>